<protein>
    <submittedName>
        <fullName evidence="2">Uncharacterized protein</fullName>
    </submittedName>
</protein>
<keyword evidence="1" id="KW-0472">Membrane</keyword>
<dbReference type="PANTHER" id="PTHR46546:SF4">
    <property type="entry name" value="SHEWANELLA-LIKE PROTEIN PHOSPHATASE 1"/>
    <property type="match status" value="1"/>
</dbReference>
<evidence type="ECO:0000313" key="2">
    <source>
        <dbReference type="EMBL" id="DAD26341.1"/>
    </source>
</evidence>
<evidence type="ECO:0000313" key="3">
    <source>
        <dbReference type="Proteomes" id="UP000607653"/>
    </source>
</evidence>
<dbReference type="PANTHER" id="PTHR46546">
    <property type="entry name" value="SHEWANELLA-LIKE PROTEIN PHOSPHATASE 1"/>
    <property type="match status" value="1"/>
</dbReference>
<proteinExistence type="predicted"/>
<evidence type="ECO:0000256" key="1">
    <source>
        <dbReference type="SAM" id="Phobius"/>
    </source>
</evidence>
<gene>
    <name evidence="2" type="ORF">HUJ06_027809</name>
</gene>
<accession>A0A822Y403</accession>
<feature type="transmembrane region" description="Helical" evidence="1">
    <location>
        <begin position="65"/>
        <end position="85"/>
    </location>
</feature>
<dbReference type="Proteomes" id="UP000607653">
    <property type="component" value="Unassembled WGS sequence"/>
</dbReference>
<dbReference type="EMBL" id="DUZY01000002">
    <property type="protein sequence ID" value="DAD26341.1"/>
    <property type="molecule type" value="Genomic_DNA"/>
</dbReference>
<keyword evidence="1" id="KW-0812">Transmembrane</keyword>
<keyword evidence="3" id="KW-1185">Reference proteome</keyword>
<organism evidence="2 3">
    <name type="scientific">Nelumbo nucifera</name>
    <name type="common">Sacred lotus</name>
    <dbReference type="NCBI Taxonomy" id="4432"/>
    <lineage>
        <taxon>Eukaryota</taxon>
        <taxon>Viridiplantae</taxon>
        <taxon>Streptophyta</taxon>
        <taxon>Embryophyta</taxon>
        <taxon>Tracheophyta</taxon>
        <taxon>Spermatophyta</taxon>
        <taxon>Magnoliopsida</taxon>
        <taxon>Proteales</taxon>
        <taxon>Nelumbonaceae</taxon>
        <taxon>Nelumbo</taxon>
    </lineage>
</organism>
<dbReference type="AlphaFoldDB" id="A0A822Y403"/>
<sequence>MNVEGDFRYVEPGAFDECLDFIGYLNNCENNWGEAFVGWVGVSERWKEDRMLSESYWGPWRLMKVFTLSHWPLYVYFSFVAFSLFKYSHYLMTVLENVIF</sequence>
<keyword evidence="1" id="KW-1133">Transmembrane helix</keyword>
<reference evidence="2 3" key="1">
    <citation type="journal article" date="2020" name="Mol. Biol. Evol.">
        <title>Distinct Expression and Methylation Patterns for Genes with Different Fates following a Single Whole-Genome Duplication in Flowering Plants.</title>
        <authorList>
            <person name="Shi T."/>
            <person name="Rahmani R.S."/>
            <person name="Gugger P.F."/>
            <person name="Wang M."/>
            <person name="Li H."/>
            <person name="Zhang Y."/>
            <person name="Li Z."/>
            <person name="Wang Q."/>
            <person name="Van de Peer Y."/>
            <person name="Marchal K."/>
            <person name="Chen J."/>
        </authorList>
    </citation>
    <scope>NUCLEOTIDE SEQUENCE [LARGE SCALE GENOMIC DNA]</scope>
    <source>
        <tissue evidence="2">Leaf</tissue>
    </source>
</reference>
<comment type="caution">
    <text evidence="2">The sequence shown here is derived from an EMBL/GenBank/DDBJ whole genome shotgun (WGS) entry which is preliminary data.</text>
</comment>
<name>A0A822Y403_NELNU</name>